<protein>
    <submittedName>
        <fullName evidence="2">Uncharacterized protein</fullName>
    </submittedName>
</protein>
<evidence type="ECO:0000313" key="3">
    <source>
        <dbReference type="Proteomes" id="UP000488956"/>
    </source>
</evidence>
<dbReference type="EMBL" id="QXFX01004180">
    <property type="protein sequence ID" value="KAE9065117.1"/>
    <property type="molecule type" value="Genomic_DNA"/>
</dbReference>
<gene>
    <name evidence="2" type="ORF">PF010_g28337</name>
</gene>
<proteinExistence type="predicted"/>
<feature type="signal peptide" evidence="1">
    <location>
        <begin position="1"/>
        <end position="19"/>
    </location>
</feature>
<sequence>MVLHTTALVLYAVLRPSSSLGVDSSTATIGMTENPVVVSIEVSPKVGAEKATVSMDSPEYHIMSTPMTPLWR</sequence>
<reference evidence="2 3" key="1">
    <citation type="submission" date="2018-09" db="EMBL/GenBank/DDBJ databases">
        <title>Genomic investigation of the strawberry pathogen Phytophthora fragariae indicates pathogenicity is determined by transcriptional variation in three key races.</title>
        <authorList>
            <person name="Adams T.M."/>
            <person name="Armitage A.D."/>
            <person name="Sobczyk M.K."/>
            <person name="Bates H.J."/>
            <person name="Dunwell J.M."/>
            <person name="Nellist C.F."/>
            <person name="Harrison R.J."/>
        </authorList>
    </citation>
    <scope>NUCLEOTIDE SEQUENCE [LARGE SCALE GENOMIC DNA]</scope>
    <source>
        <strain evidence="2 3">ONT-3</strain>
    </source>
</reference>
<dbReference type="AlphaFoldDB" id="A0A6G0JRT9"/>
<organism evidence="2 3">
    <name type="scientific">Phytophthora fragariae</name>
    <dbReference type="NCBI Taxonomy" id="53985"/>
    <lineage>
        <taxon>Eukaryota</taxon>
        <taxon>Sar</taxon>
        <taxon>Stramenopiles</taxon>
        <taxon>Oomycota</taxon>
        <taxon>Peronosporomycetes</taxon>
        <taxon>Peronosporales</taxon>
        <taxon>Peronosporaceae</taxon>
        <taxon>Phytophthora</taxon>
    </lineage>
</organism>
<evidence type="ECO:0000256" key="1">
    <source>
        <dbReference type="SAM" id="SignalP"/>
    </source>
</evidence>
<comment type="caution">
    <text evidence="2">The sequence shown here is derived from an EMBL/GenBank/DDBJ whole genome shotgun (WGS) entry which is preliminary data.</text>
</comment>
<evidence type="ECO:0000313" key="2">
    <source>
        <dbReference type="EMBL" id="KAE9065117.1"/>
    </source>
</evidence>
<feature type="chain" id="PRO_5026339431" evidence="1">
    <location>
        <begin position="20"/>
        <end position="72"/>
    </location>
</feature>
<keyword evidence="1" id="KW-0732">Signal</keyword>
<accession>A0A6G0JRT9</accession>
<dbReference type="Proteomes" id="UP000488956">
    <property type="component" value="Unassembled WGS sequence"/>
</dbReference>
<name>A0A6G0JRT9_9STRA</name>